<dbReference type="InterPro" id="IPR000620">
    <property type="entry name" value="EamA_dom"/>
</dbReference>
<evidence type="ECO:0000259" key="2">
    <source>
        <dbReference type="Pfam" id="PF00892"/>
    </source>
</evidence>
<feature type="domain" description="EamA" evidence="2">
    <location>
        <begin position="152"/>
        <end position="289"/>
    </location>
</feature>
<dbReference type="GO" id="GO:0016020">
    <property type="term" value="C:membrane"/>
    <property type="evidence" value="ECO:0007669"/>
    <property type="project" value="InterPro"/>
</dbReference>
<evidence type="ECO:0000313" key="4">
    <source>
        <dbReference type="Proteomes" id="UP000033965"/>
    </source>
</evidence>
<feature type="transmembrane region" description="Helical" evidence="1">
    <location>
        <begin position="6"/>
        <end position="26"/>
    </location>
</feature>
<feature type="transmembrane region" description="Helical" evidence="1">
    <location>
        <begin position="219"/>
        <end position="239"/>
    </location>
</feature>
<keyword evidence="1" id="KW-0472">Membrane</keyword>
<protein>
    <recommendedName>
        <fullName evidence="2">EamA domain-containing protein</fullName>
    </recommendedName>
</protein>
<dbReference type="Pfam" id="PF00892">
    <property type="entry name" value="EamA"/>
    <property type="match status" value="2"/>
</dbReference>
<name>A0A0G1YSN6_9BACT</name>
<feature type="transmembrane region" description="Helical" evidence="1">
    <location>
        <begin position="152"/>
        <end position="173"/>
    </location>
</feature>
<feature type="transmembrane region" description="Helical" evidence="1">
    <location>
        <begin position="38"/>
        <end position="58"/>
    </location>
</feature>
<dbReference type="Proteomes" id="UP000033965">
    <property type="component" value="Unassembled WGS sequence"/>
</dbReference>
<dbReference type="AlphaFoldDB" id="A0A0G1YSN6"/>
<proteinExistence type="predicted"/>
<comment type="caution">
    <text evidence="3">The sequence shown here is derived from an EMBL/GenBank/DDBJ whole genome shotgun (WGS) entry which is preliminary data.</text>
</comment>
<keyword evidence="1" id="KW-0812">Transmembrane</keyword>
<accession>A0A0G1YSN6</accession>
<feature type="transmembrane region" description="Helical" evidence="1">
    <location>
        <begin position="122"/>
        <end position="140"/>
    </location>
</feature>
<feature type="transmembrane region" description="Helical" evidence="1">
    <location>
        <begin position="64"/>
        <end position="82"/>
    </location>
</feature>
<feature type="transmembrane region" description="Helical" evidence="1">
    <location>
        <begin position="94"/>
        <end position="116"/>
    </location>
</feature>
<feature type="transmembrane region" description="Helical" evidence="1">
    <location>
        <begin position="245"/>
        <end position="265"/>
    </location>
</feature>
<feature type="transmembrane region" description="Helical" evidence="1">
    <location>
        <begin position="272"/>
        <end position="290"/>
    </location>
</feature>
<sequence length="291" mass="32122">MDQTTFYWTIAATIFGGIQLFFQKVVAQEKRDSAFNGLMMYGVSGIAVFIYLFAYYGIPSEWRIIVGFALAGGALHGIGNYIRIEALKYIDSVLYFPINKVLGPLIVVIGGIFILGDSLTPQQYIGIGTSFIVPMLLISSTEHHRQNNLRQGMKFVVISTIFTSASILFTKQATSYEQAVLFVFVIAQIAGSASSLAILMKQRGFKFSGGLALDRRDMYLGLIAAVLGIFSTYTLITALSTGLVSLVYVIHAHYILIPIVLSVWWYKDHINLRKILAIVVSFLAIGLLYSA</sequence>
<reference evidence="3 4" key="1">
    <citation type="journal article" date="2015" name="Nature">
        <title>rRNA introns, odd ribosomes, and small enigmatic genomes across a large radiation of phyla.</title>
        <authorList>
            <person name="Brown C.T."/>
            <person name="Hug L.A."/>
            <person name="Thomas B.C."/>
            <person name="Sharon I."/>
            <person name="Castelle C.J."/>
            <person name="Singh A."/>
            <person name="Wilkins M.J."/>
            <person name="Williams K.H."/>
            <person name="Banfield J.F."/>
        </authorList>
    </citation>
    <scope>NUCLEOTIDE SEQUENCE [LARGE SCALE GENOMIC DNA]</scope>
</reference>
<dbReference type="SUPFAM" id="SSF103481">
    <property type="entry name" value="Multidrug resistance efflux transporter EmrE"/>
    <property type="match status" value="1"/>
</dbReference>
<keyword evidence="1" id="KW-1133">Transmembrane helix</keyword>
<dbReference type="Gene3D" id="1.10.3730.20">
    <property type="match status" value="1"/>
</dbReference>
<gene>
    <name evidence="3" type="ORF">UY44_C0002G0034</name>
</gene>
<evidence type="ECO:0000256" key="1">
    <source>
        <dbReference type="SAM" id="Phobius"/>
    </source>
</evidence>
<dbReference type="EMBL" id="LCPZ01000002">
    <property type="protein sequence ID" value="KKW09394.1"/>
    <property type="molecule type" value="Genomic_DNA"/>
</dbReference>
<evidence type="ECO:0000313" key="3">
    <source>
        <dbReference type="EMBL" id="KKW09394.1"/>
    </source>
</evidence>
<organism evidence="3 4">
    <name type="scientific">Candidatus Kaiserbacteria bacterium GW2011_GWA2_49_19</name>
    <dbReference type="NCBI Taxonomy" id="1618669"/>
    <lineage>
        <taxon>Bacteria</taxon>
        <taxon>Candidatus Kaiseribacteriota</taxon>
    </lineage>
</organism>
<feature type="transmembrane region" description="Helical" evidence="1">
    <location>
        <begin position="179"/>
        <end position="199"/>
    </location>
</feature>
<feature type="domain" description="EamA" evidence="2">
    <location>
        <begin position="7"/>
        <end position="133"/>
    </location>
</feature>
<dbReference type="InterPro" id="IPR037185">
    <property type="entry name" value="EmrE-like"/>
</dbReference>